<dbReference type="EMBL" id="JAHAKR010000450">
    <property type="protein sequence ID" value="MBS5830824.1"/>
    <property type="molecule type" value="Genomic_DNA"/>
</dbReference>
<evidence type="ECO:0000313" key="2">
    <source>
        <dbReference type="EMBL" id="MBS5830824.1"/>
    </source>
</evidence>
<organism evidence="2 3">
    <name type="scientific">Campylobacter concisus</name>
    <dbReference type="NCBI Taxonomy" id="199"/>
    <lineage>
        <taxon>Bacteria</taxon>
        <taxon>Pseudomonadati</taxon>
        <taxon>Campylobacterota</taxon>
        <taxon>Epsilonproteobacteria</taxon>
        <taxon>Campylobacterales</taxon>
        <taxon>Campylobacteraceae</taxon>
        <taxon>Campylobacter</taxon>
    </lineage>
</organism>
<feature type="transmembrane region" description="Helical" evidence="1">
    <location>
        <begin position="58"/>
        <end position="81"/>
    </location>
</feature>
<keyword evidence="1" id="KW-0812">Transmembrane</keyword>
<comment type="caution">
    <text evidence="2">The sequence shown here is derived from an EMBL/GenBank/DDBJ whole genome shotgun (WGS) entry which is preliminary data.</text>
</comment>
<feature type="transmembrane region" description="Helical" evidence="1">
    <location>
        <begin position="107"/>
        <end position="131"/>
    </location>
</feature>
<keyword evidence="1" id="KW-0472">Membrane</keyword>
<dbReference type="AlphaFoldDB" id="A0A9E1F9V4"/>
<evidence type="ECO:0000256" key="1">
    <source>
        <dbReference type="SAM" id="Phobius"/>
    </source>
</evidence>
<gene>
    <name evidence="2" type="ORF">KIC69_08360</name>
</gene>
<feature type="transmembrane region" description="Helical" evidence="1">
    <location>
        <begin position="13"/>
        <end position="37"/>
    </location>
</feature>
<reference evidence="2" key="1">
    <citation type="submission" date="2021-02" db="EMBL/GenBank/DDBJ databases">
        <title>Infant gut strain persistence is associated with maternal origin, phylogeny, and functional potential including surface adhesion and iron acquisition.</title>
        <authorList>
            <person name="Lou Y.C."/>
        </authorList>
    </citation>
    <scope>NUCLEOTIDE SEQUENCE</scope>
    <source>
        <strain evidence="2">L3_101_000G1_dasL3_101_000G1_concoct_7_sub</strain>
    </source>
</reference>
<accession>A0A9E1F9V4</accession>
<evidence type="ECO:0000313" key="3">
    <source>
        <dbReference type="Proteomes" id="UP000824019"/>
    </source>
</evidence>
<keyword evidence="1" id="KW-1133">Transmembrane helix</keyword>
<sequence length="148" mass="16850">MMLDTLSTNFVNFINYTFSAFSILLLTAGMFLSYPFLRGEIEDEEKSEKEAMAFTIGFVISILLTMICVFVMIITPIYAMFNGINIIEFIKVAFSIVGYAKDDGDEAYIFLMLIILLVNFSVIAWIGGLITKFWGNKIFIKTDRVEEI</sequence>
<protein>
    <submittedName>
        <fullName evidence="2">Uncharacterized protein</fullName>
    </submittedName>
</protein>
<proteinExistence type="predicted"/>
<dbReference type="Proteomes" id="UP000824019">
    <property type="component" value="Unassembled WGS sequence"/>
</dbReference>
<name>A0A9E1F9V4_9BACT</name>